<evidence type="ECO:0000256" key="10">
    <source>
        <dbReference type="ARBA" id="ARBA00023063"/>
    </source>
</evidence>
<evidence type="ECO:0000256" key="5">
    <source>
        <dbReference type="ARBA" id="ARBA00022505"/>
    </source>
</evidence>
<dbReference type="InterPro" id="IPR006656">
    <property type="entry name" value="Mopterin_OxRdtase"/>
</dbReference>
<dbReference type="GO" id="GO:0016020">
    <property type="term" value="C:membrane"/>
    <property type="evidence" value="ECO:0007669"/>
    <property type="project" value="TreeGrafter"/>
</dbReference>
<dbReference type="Gene3D" id="3.40.228.10">
    <property type="entry name" value="Dimethylsulfoxide Reductase, domain 2"/>
    <property type="match status" value="1"/>
</dbReference>
<sequence>MPGAATTTMSNLPALPLAHSGTQRTTCPYCGVGCGVQASVDGAGQIHIAGDPAHPANLGRLCSKGSALAATTSLQGRLLHPQIGGRIESWDTALSTTAQRLKQVIDEHGTEAVALYVSGQLLTEDYYVANKLVKGYLGTANIDTNSRLCMSSAVAGHVRAFGADTVPCNYQDLELADMVVITGSNLAWCHPVVYQRLVAAKRQRPEMHVVVIDPRGTPTCDIADQHLALKPGTDVALFNGLLSDLHRRGHVDEEFVARHTQGARQALDSAELSVDEVAELCGLGIAEVCAFYQRFGRTEKVVTVFSQGVNQSSAGADKVNSIINCHLLSGRIGRPGMGPFSMTGQPNAMGGREVGGLSNMLAAHLSLSEPGHRALVQEFWGSPRIASQPGLKAVDLFEAVHSGQIKAIWIMATNPVVSLPNANRVREALERCPLVIVSDIREDTDTARLAHIRLPATGWAEKDGTVTNSERRISRQRGFLPAAGEARPDWWIISQVAQRLGYRGFDYTAPAQIFDEHARLSAHANSDDQTPRPFHIGGLAGLSAEQYDALQPIQWPVRQAGDGGTARLCTEHFYTANRRANLVAVTYRAPVHAADAEFPFVLNTGRIRDQWHTMTRTGLAPQLSNHIAEPFVDIHPHDAMLCAVREGALARVRSRWGRVVVRVRFSAEMSRGQIFIPIHWSQQTASDARVGKVVNPAVCPISGEPEFKHTPVSIEPFSVDWHGFVLTRDDIDTTALAWWTRIQGQSFLRYEIAGRHQPDDWSQWSRDLLQLDQSEAVDLIEFRDNASALYRAAVIIDDTVHACVFVSPQPDLPSRAWLAALFDQGPLDDRDRISVLAGRPADATADAGALVCSCFGVGRNSIARAIQEQDLDSPEAIGQCLKAGTNCGSCVPELRKILLDTRNNRSLAHSTD</sequence>
<keyword evidence="6" id="KW-0479">Metal-binding</keyword>
<dbReference type="Proteomes" id="UP000192342">
    <property type="component" value="Unassembled WGS sequence"/>
</dbReference>
<keyword evidence="10" id="KW-0534">Nitrate assimilation</keyword>
<dbReference type="InterPro" id="IPR006963">
    <property type="entry name" value="Mopterin_OxRdtase_4Fe-4S_dom"/>
</dbReference>
<keyword evidence="9" id="KW-0411">Iron-sulfur</keyword>
<dbReference type="InterPro" id="IPR050123">
    <property type="entry name" value="Prok_molybdopt-oxidoreductase"/>
</dbReference>
<dbReference type="SUPFAM" id="SSF50692">
    <property type="entry name" value="ADC-like"/>
    <property type="match status" value="1"/>
</dbReference>
<keyword evidence="7" id="KW-0560">Oxidoreductase</keyword>
<dbReference type="GO" id="GO:0051539">
    <property type="term" value="F:4 iron, 4 sulfur cluster binding"/>
    <property type="evidence" value="ECO:0007669"/>
    <property type="project" value="UniProtKB-KW"/>
</dbReference>
<evidence type="ECO:0000256" key="7">
    <source>
        <dbReference type="ARBA" id="ARBA00023002"/>
    </source>
</evidence>
<dbReference type="GO" id="GO:0043546">
    <property type="term" value="F:molybdopterin cofactor binding"/>
    <property type="evidence" value="ECO:0007669"/>
    <property type="project" value="InterPro"/>
</dbReference>
<dbReference type="PROSITE" id="PS51669">
    <property type="entry name" value="4FE4S_MOW_BIS_MGD"/>
    <property type="match status" value="1"/>
</dbReference>
<keyword evidence="8" id="KW-0408">Iron</keyword>
<dbReference type="STRING" id="1317117.ATO7_09167"/>
<dbReference type="Pfam" id="PF00384">
    <property type="entry name" value="Molybdopterin"/>
    <property type="match status" value="1"/>
</dbReference>
<dbReference type="Gene3D" id="3.40.50.740">
    <property type="match status" value="1"/>
</dbReference>
<dbReference type="Pfam" id="PF01568">
    <property type="entry name" value="Molydop_binding"/>
    <property type="match status" value="1"/>
</dbReference>
<dbReference type="PANTHER" id="PTHR43105:SF9">
    <property type="entry name" value="NADPH-FE(3+) OXIDOREDUCTASE SUBUNIT ALPHA"/>
    <property type="match status" value="1"/>
</dbReference>
<keyword evidence="4" id="KW-0004">4Fe-4S</keyword>
<dbReference type="Gene3D" id="2.20.25.90">
    <property type="entry name" value="ADC-like domains"/>
    <property type="match status" value="1"/>
</dbReference>
<accession>A0A1Y1SE08</accession>
<proteinExistence type="inferred from homology"/>
<dbReference type="CDD" id="cd02754">
    <property type="entry name" value="MopB_Nitrate-R-NapA-like"/>
    <property type="match status" value="1"/>
</dbReference>
<dbReference type="Pfam" id="PF04879">
    <property type="entry name" value="Molybdop_Fe4S4"/>
    <property type="match status" value="1"/>
</dbReference>
<dbReference type="SUPFAM" id="SSF53706">
    <property type="entry name" value="Formate dehydrogenase/DMSO reductase, domains 1-3"/>
    <property type="match status" value="1"/>
</dbReference>
<keyword evidence="5" id="KW-0500">Molybdenum</keyword>
<dbReference type="InterPro" id="IPR006657">
    <property type="entry name" value="MoPterin_dinucl-bd_dom"/>
</dbReference>
<comment type="caution">
    <text evidence="12">The sequence shown here is derived from an EMBL/GenBank/DDBJ whole genome shotgun (WGS) entry which is preliminary data.</text>
</comment>
<dbReference type="AlphaFoldDB" id="A0A1Y1SE08"/>
<dbReference type="GO" id="GO:0045333">
    <property type="term" value="P:cellular respiration"/>
    <property type="evidence" value="ECO:0007669"/>
    <property type="project" value="UniProtKB-ARBA"/>
</dbReference>
<name>A0A1Y1SE08_9GAMM</name>
<dbReference type="GO" id="GO:0042128">
    <property type="term" value="P:nitrate assimilation"/>
    <property type="evidence" value="ECO:0007669"/>
    <property type="project" value="UniProtKB-KW"/>
</dbReference>
<evidence type="ECO:0000313" key="12">
    <source>
        <dbReference type="EMBL" id="ORE87199.1"/>
    </source>
</evidence>
<dbReference type="GO" id="GO:1990204">
    <property type="term" value="C:oxidoreductase complex"/>
    <property type="evidence" value="ECO:0007669"/>
    <property type="project" value="UniProtKB-ARBA"/>
</dbReference>
<dbReference type="InterPro" id="IPR041854">
    <property type="entry name" value="BFD-like_2Fe2S-bd_dom_sf"/>
</dbReference>
<evidence type="ECO:0000313" key="13">
    <source>
        <dbReference type="Proteomes" id="UP000192342"/>
    </source>
</evidence>
<dbReference type="EMBL" id="AQQV01000002">
    <property type="protein sequence ID" value="ORE87199.1"/>
    <property type="molecule type" value="Genomic_DNA"/>
</dbReference>
<evidence type="ECO:0000259" key="11">
    <source>
        <dbReference type="PROSITE" id="PS51669"/>
    </source>
</evidence>
<dbReference type="InterPro" id="IPR009010">
    <property type="entry name" value="Asp_de-COase-like_dom_sf"/>
</dbReference>
<feature type="domain" description="4Fe-4S Mo/W bis-MGD-type" evidence="11">
    <location>
        <begin position="20"/>
        <end position="76"/>
    </location>
</feature>
<protein>
    <submittedName>
        <fullName evidence="12">Nitrate reductase</fullName>
    </submittedName>
</protein>
<organism evidence="12 13">
    <name type="scientific">Oceanococcus atlanticus</name>
    <dbReference type="NCBI Taxonomy" id="1317117"/>
    <lineage>
        <taxon>Bacteria</taxon>
        <taxon>Pseudomonadati</taxon>
        <taxon>Pseudomonadota</taxon>
        <taxon>Gammaproteobacteria</taxon>
        <taxon>Chromatiales</taxon>
        <taxon>Oceanococcaceae</taxon>
        <taxon>Oceanococcus</taxon>
    </lineage>
</organism>
<dbReference type="InterPro" id="IPR041957">
    <property type="entry name" value="CT_Nitrate-R-NapA-like"/>
</dbReference>
<dbReference type="GO" id="GO:0016491">
    <property type="term" value="F:oxidoreductase activity"/>
    <property type="evidence" value="ECO:0007669"/>
    <property type="project" value="UniProtKB-KW"/>
</dbReference>
<evidence type="ECO:0000256" key="9">
    <source>
        <dbReference type="ARBA" id="ARBA00023014"/>
    </source>
</evidence>
<evidence type="ECO:0000256" key="4">
    <source>
        <dbReference type="ARBA" id="ARBA00022485"/>
    </source>
</evidence>
<evidence type="ECO:0000256" key="8">
    <source>
        <dbReference type="ARBA" id="ARBA00023004"/>
    </source>
</evidence>
<keyword evidence="13" id="KW-1185">Reference proteome</keyword>
<evidence type="ECO:0000256" key="3">
    <source>
        <dbReference type="ARBA" id="ARBA00008747"/>
    </source>
</evidence>
<gene>
    <name evidence="12" type="ORF">ATO7_09167</name>
</gene>
<dbReference type="PANTHER" id="PTHR43105">
    <property type="entry name" value="RESPIRATORY NITRATE REDUCTASE"/>
    <property type="match status" value="1"/>
</dbReference>
<dbReference type="Gene3D" id="2.40.40.20">
    <property type="match status" value="1"/>
</dbReference>
<dbReference type="GO" id="GO:0046872">
    <property type="term" value="F:metal ion binding"/>
    <property type="evidence" value="ECO:0007669"/>
    <property type="project" value="UniProtKB-KW"/>
</dbReference>
<reference evidence="12 13" key="1">
    <citation type="submission" date="2013-04" db="EMBL/GenBank/DDBJ databases">
        <title>Oceanococcus atlanticus 22II-S10r2 Genome Sequencing.</title>
        <authorList>
            <person name="Lai Q."/>
            <person name="Li G."/>
            <person name="Shao Z."/>
        </authorList>
    </citation>
    <scope>NUCLEOTIDE SEQUENCE [LARGE SCALE GENOMIC DNA]</scope>
    <source>
        <strain evidence="12 13">22II-S10r2</strain>
    </source>
</reference>
<evidence type="ECO:0000256" key="2">
    <source>
        <dbReference type="ARBA" id="ARBA00001966"/>
    </source>
</evidence>
<dbReference type="Pfam" id="PF04324">
    <property type="entry name" value="Fer2_BFD"/>
    <property type="match status" value="1"/>
</dbReference>
<comment type="cofactor">
    <cofactor evidence="1">
        <name>Mo-bis(molybdopterin guanine dinucleotide)</name>
        <dbReference type="ChEBI" id="CHEBI:60539"/>
    </cofactor>
</comment>
<dbReference type="Gene3D" id="1.10.10.1100">
    <property type="entry name" value="BFD-like [2Fe-2S]-binding domain"/>
    <property type="match status" value="1"/>
</dbReference>
<dbReference type="SMART" id="SM00926">
    <property type="entry name" value="Molybdop_Fe4S4"/>
    <property type="match status" value="1"/>
</dbReference>
<comment type="similarity">
    <text evidence="3">Belongs to the prokaryotic molybdopterin-containing oxidoreductase family. NasA/NapA/NarB subfamily.</text>
</comment>
<dbReference type="InterPro" id="IPR007419">
    <property type="entry name" value="BFD-like_2Fe2S-bd_dom"/>
</dbReference>
<comment type="cofactor">
    <cofactor evidence="2">
        <name>[4Fe-4S] cluster</name>
        <dbReference type="ChEBI" id="CHEBI:49883"/>
    </cofactor>
</comment>
<evidence type="ECO:0000256" key="6">
    <source>
        <dbReference type="ARBA" id="ARBA00022723"/>
    </source>
</evidence>
<dbReference type="CDD" id="cd02791">
    <property type="entry name" value="MopB_CT_Nitrate-R-NapA-like"/>
    <property type="match status" value="1"/>
</dbReference>
<evidence type="ECO:0000256" key="1">
    <source>
        <dbReference type="ARBA" id="ARBA00001942"/>
    </source>
</evidence>